<protein>
    <submittedName>
        <fullName evidence="1">Uncharacterized protein</fullName>
    </submittedName>
</protein>
<evidence type="ECO:0000313" key="2">
    <source>
        <dbReference type="Proteomes" id="UP000692954"/>
    </source>
</evidence>
<organism evidence="1 2">
    <name type="scientific">Paramecium sonneborni</name>
    <dbReference type="NCBI Taxonomy" id="65129"/>
    <lineage>
        <taxon>Eukaryota</taxon>
        <taxon>Sar</taxon>
        <taxon>Alveolata</taxon>
        <taxon>Ciliophora</taxon>
        <taxon>Intramacronucleata</taxon>
        <taxon>Oligohymenophorea</taxon>
        <taxon>Peniculida</taxon>
        <taxon>Parameciidae</taxon>
        <taxon>Paramecium</taxon>
    </lineage>
</organism>
<dbReference type="EMBL" id="CAJJDN010000259">
    <property type="protein sequence ID" value="CAD8130048.1"/>
    <property type="molecule type" value="Genomic_DNA"/>
</dbReference>
<proteinExistence type="predicted"/>
<keyword evidence="2" id="KW-1185">Reference proteome</keyword>
<dbReference type="Proteomes" id="UP000692954">
    <property type="component" value="Unassembled WGS sequence"/>
</dbReference>
<dbReference type="AlphaFoldDB" id="A0A8S1RPB6"/>
<reference evidence="1" key="1">
    <citation type="submission" date="2021-01" db="EMBL/GenBank/DDBJ databases">
        <authorList>
            <consortium name="Genoscope - CEA"/>
            <person name="William W."/>
        </authorList>
    </citation>
    <scope>NUCLEOTIDE SEQUENCE</scope>
</reference>
<sequence>MYPFFKFYLNLHNHHFQQTLKSLNLSHQFVNPFPNKANIIIKLTIEIISRILEQFELEFTKFMKNQSNYMKKRNSIYQPQNYDNRRYLRVNKFRLFKQKIYLNQKNQKLQLNKVQLNI</sequence>
<gene>
    <name evidence="1" type="ORF">PSON_ATCC_30995.1.T2590002</name>
</gene>
<comment type="caution">
    <text evidence="1">The sequence shown here is derived from an EMBL/GenBank/DDBJ whole genome shotgun (WGS) entry which is preliminary data.</text>
</comment>
<name>A0A8S1RPB6_9CILI</name>
<evidence type="ECO:0000313" key="1">
    <source>
        <dbReference type="EMBL" id="CAD8130048.1"/>
    </source>
</evidence>
<accession>A0A8S1RPB6</accession>